<gene>
    <name evidence="1" type="ORF">SAMN05444159_6058</name>
</gene>
<dbReference type="AlphaFoldDB" id="A0A1M7B613"/>
<evidence type="ECO:0000313" key="1">
    <source>
        <dbReference type="EMBL" id="SHL50420.1"/>
    </source>
</evidence>
<dbReference type="Proteomes" id="UP000189935">
    <property type="component" value="Chromosome I"/>
</dbReference>
<proteinExistence type="predicted"/>
<reference evidence="1 2" key="1">
    <citation type="submission" date="2016-11" db="EMBL/GenBank/DDBJ databases">
        <authorList>
            <person name="Jaros S."/>
            <person name="Januszkiewicz K."/>
            <person name="Wedrychowicz H."/>
        </authorList>
    </citation>
    <scope>NUCLEOTIDE SEQUENCE [LARGE SCALE GENOMIC DNA]</scope>
    <source>
        <strain evidence="1 2">GAS499</strain>
    </source>
</reference>
<dbReference type="SUPFAM" id="SSF53448">
    <property type="entry name" value="Nucleotide-diphospho-sugar transferases"/>
    <property type="match status" value="1"/>
</dbReference>
<dbReference type="RefSeq" id="WP_079543290.1">
    <property type="nucleotide sequence ID" value="NZ_LT670844.1"/>
</dbReference>
<organism evidence="1 2">
    <name type="scientific">Bradyrhizobium lablabi</name>
    <dbReference type="NCBI Taxonomy" id="722472"/>
    <lineage>
        <taxon>Bacteria</taxon>
        <taxon>Pseudomonadati</taxon>
        <taxon>Pseudomonadota</taxon>
        <taxon>Alphaproteobacteria</taxon>
        <taxon>Hyphomicrobiales</taxon>
        <taxon>Nitrobacteraceae</taxon>
        <taxon>Bradyrhizobium</taxon>
    </lineage>
</organism>
<dbReference type="InterPro" id="IPR029044">
    <property type="entry name" value="Nucleotide-diphossugar_trans"/>
</dbReference>
<dbReference type="EMBL" id="LT670844">
    <property type="protein sequence ID" value="SHL50420.1"/>
    <property type="molecule type" value="Genomic_DNA"/>
</dbReference>
<evidence type="ECO:0008006" key="3">
    <source>
        <dbReference type="Google" id="ProtNLM"/>
    </source>
</evidence>
<protein>
    <recommendedName>
        <fullName evidence="3">Glycosyl transferase</fullName>
    </recommendedName>
</protein>
<accession>A0A1M7B613</accession>
<dbReference type="Gene3D" id="3.90.550.10">
    <property type="entry name" value="Spore Coat Polysaccharide Biosynthesis Protein SpsA, Chain A"/>
    <property type="match status" value="1"/>
</dbReference>
<name>A0A1M7B613_9BRAD</name>
<evidence type="ECO:0000313" key="2">
    <source>
        <dbReference type="Proteomes" id="UP000189935"/>
    </source>
</evidence>
<dbReference type="OrthoDB" id="118340at2"/>
<sequence>MAKRVYCTYFDHNYLSRGLALYHSLQRHAPGSRLWVLCLSEACYAALVALDLPNLIPRRLEDFEAADPEVAATRSNRSVIEYYFTCSPAWLLFVLKNESDAEWTTYLDSDLYFFAPPEPIYAELQDAAVAIIPHRYAAKLTKLQKFGTYNVGWVGARNDEDGIAVMEWWREKCIEWCHDYVDGGRFADQGYLDSFSSRSSRVKVIENIGANLAPWNIGNYQIEFREGKVWIDRTHPLIFFHFQGLKKGLGWFFFNSHRRYRAPFSRDVRGRIYRPYIDELLTIENAVNPVLRVSDAKPYSRSAIPDIRHYLKSKIRAIVTRSLQLLDVVTGRAFLVFRGTAY</sequence>